<dbReference type="Pfam" id="PF07686">
    <property type="entry name" value="V-set"/>
    <property type="match status" value="1"/>
</dbReference>
<dbReference type="InterPro" id="IPR013106">
    <property type="entry name" value="Ig_V-set"/>
</dbReference>
<dbReference type="Gene3D" id="2.60.40.10">
    <property type="entry name" value="Immunoglobulins"/>
    <property type="match status" value="2"/>
</dbReference>
<keyword evidence="1" id="KW-0812">Transmembrane</keyword>
<dbReference type="InterPro" id="IPR007110">
    <property type="entry name" value="Ig-like_dom"/>
</dbReference>
<dbReference type="PROSITE" id="PS50835">
    <property type="entry name" value="IG_LIKE"/>
    <property type="match status" value="1"/>
</dbReference>
<dbReference type="Ensembl" id="ENSEEET00000065065.1">
    <property type="protein sequence ID" value="ENSEEEP00000056159.1"/>
    <property type="gene ID" value="ENSEEEG00000024853.1"/>
</dbReference>
<evidence type="ECO:0000259" key="2">
    <source>
        <dbReference type="PROSITE" id="PS50835"/>
    </source>
</evidence>
<sequence length="267" mass="31099">MCFSCFSFSVSVSGVSTDNWRYWSVTYYSQKICSLIGSSVDLHCYYTYPNNQKVTKSFWFITEQQVGVEPVDVREEEEYEGRVQYRQSFQNDCSMTVTHLRESDAHTYRFRFHTDSTAGKYTGHPGVSLSVTDLKITVSDRSSRKHLICSSTCTLPNNPTYIWYRNGQPVYNQNTNGLYVYGSSEDAGSYSCSFQVFKVFLESFFFFYMFFHKSLRLIFKSTVFMFTYILLAVGSFNQPLLFLEKKRKKSNICKATLSLRKVLYKCN</sequence>
<proteinExistence type="predicted"/>
<dbReference type="PANTHER" id="PTHR46013:SF4">
    <property type="entry name" value="B-CELL RECEPTOR CD22-RELATED"/>
    <property type="match status" value="1"/>
</dbReference>
<keyword evidence="1" id="KW-0472">Membrane</keyword>
<keyword evidence="1" id="KW-1133">Transmembrane helix</keyword>
<dbReference type="SMART" id="SM00409">
    <property type="entry name" value="IG"/>
    <property type="match status" value="1"/>
</dbReference>
<dbReference type="SUPFAM" id="SSF48726">
    <property type="entry name" value="Immunoglobulin"/>
    <property type="match status" value="2"/>
</dbReference>
<dbReference type="PANTHER" id="PTHR46013">
    <property type="entry name" value="VASCULAR CELL ADHESION MOLECULE 1"/>
    <property type="match status" value="1"/>
</dbReference>
<dbReference type="AlphaFoldDB" id="A0AAY5EHT9"/>
<reference evidence="3" key="3">
    <citation type="submission" date="2025-09" db="UniProtKB">
        <authorList>
            <consortium name="Ensembl"/>
        </authorList>
    </citation>
    <scope>IDENTIFICATION</scope>
</reference>
<name>A0AAY5EHT9_ELEEL</name>
<keyword evidence="4" id="KW-1185">Reference proteome</keyword>
<reference evidence="3 4" key="1">
    <citation type="submission" date="2020-05" db="EMBL/GenBank/DDBJ databases">
        <title>Electrophorus electricus (electric eel) genome, fEleEle1, primary haplotype.</title>
        <authorList>
            <person name="Myers G."/>
            <person name="Meyer A."/>
            <person name="Fedrigo O."/>
            <person name="Formenti G."/>
            <person name="Rhie A."/>
            <person name="Tracey A."/>
            <person name="Sims Y."/>
            <person name="Jarvis E.D."/>
        </authorList>
    </citation>
    <scope>NUCLEOTIDE SEQUENCE [LARGE SCALE GENOMIC DNA]</scope>
</reference>
<organism evidence="3 4">
    <name type="scientific">Electrophorus electricus</name>
    <name type="common">Electric eel</name>
    <name type="synonym">Gymnotus electricus</name>
    <dbReference type="NCBI Taxonomy" id="8005"/>
    <lineage>
        <taxon>Eukaryota</taxon>
        <taxon>Metazoa</taxon>
        <taxon>Chordata</taxon>
        <taxon>Craniata</taxon>
        <taxon>Vertebrata</taxon>
        <taxon>Euteleostomi</taxon>
        <taxon>Actinopterygii</taxon>
        <taxon>Neopterygii</taxon>
        <taxon>Teleostei</taxon>
        <taxon>Ostariophysi</taxon>
        <taxon>Gymnotiformes</taxon>
        <taxon>Gymnotoidei</taxon>
        <taxon>Gymnotidae</taxon>
        <taxon>Electrophorus</taxon>
    </lineage>
</organism>
<dbReference type="Proteomes" id="UP000314983">
    <property type="component" value="Chromosome 21"/>
</dbReference>
<dbReference type="InterPro" id="IPR003599">
    <property type="entry name" value="Ig_sub"/>
</dbReference>
<dbReference type="InterPro" id="IPR013783">
    <property type="entry name" value="Ig-like_fold"/>
</dbReference>
<dbReference type="InterPro" id="IPR036179">
    <property type="entry name" value="Ig-like_dom_sf"/>
</dbReference>
<evidence type="ECO:0000313" key="3">
    <source>
        <dbReference type="Ensembl" id="ENSEEEP00000056159.1"/>
    </source>
</evidence>
<feature type="domain" description="Ig-like" evidence="2">
    <location>
        <begin position="125"/>
        <end position="192"/>
    </location>
</feature>
<evidence type="ECO:0000313" key="4">
    <source>
        <dbReference type="Proteomes" id="UP000314983"/>
    </source>
</evidence>
<reference evidence="3" key="2">
    <citation type="submission" date="2025-08" db="UniProtKB">
        <authorList>
            <consortium name="Ensembl"/>
        </authorList>
    </citation>
    <scope>IDENTIFICATION</scope>
</reference>
<dbReference type="GeneTree" id="ENSGT01120000273286"/>
<evidence type="ECO:0000256" key="1">
    <source>
        <dbReference type="SAM" id="Phobius"/>
    </source>
</evidence>
<protein>
    <recommendedName>
        <fullName evidence="2">Ig-like domain-containing protein</fullName>
    </recommendedName>
</protein>
<feature type="transmembrane region" description="Helical" evidence="1">
    <location>
        <begin position="223"/>
        <end position="243"/>
    </location>
</feature>
<accession>A0AAY5EHT9</accession>